<feature type="region of interest" description="Disordered" evidence="1">
    <location>
        <begin position="237"/>
        <end position="406"/>
    </location>
</feature>
<feature type="compositionally biased region" description="Basic residues" evidence="1">
    <location>
        <begin position="698"/>
        <end position="711"/>
    </location>
</feature>
<comment type="caution">
    <text evidence="2">The sequence shown here is derived from an EMBL/GenBank/DDBJ whole genome shotgun (WGS) entry which is preliminary data.</text>
</comment>
<feature type="region of interest" description="Disordered" evidence="1">
    <location>
        <begin position="901"/>
        <end position="1038"/>
    </location>
</feature>
<feature type="region of interest" description="Disordered" evidence="1">
    <location>
        <begin position="485"/>
        <end position="507"/>
    </location>
</feature>
<feature type="region of interest" description="Disordered" evidence="1">
    <location>
        <begin position="519"/>
        <end position="545"/>
    </location>
</feature>
<evidence type="ECO:0000313" key="3">
    <source>
        <dbReference type="Proteomes" id="UP000019487"/>
    </source>
</evidence>
<feature type="compositionally biased region" description="Polar residues" evidence="1">
    <location>
        <begin position="960"/>
        <end position="977"/>
    </location>
</feature>
<feature type="compositionally biased region" description="Polar residues" evidence="1">
    <location>
        <begin position="904"/>
        <end position="947"/>
    </location>
</feature>
<evidence type="ECO:0000313" key="2">
    <source>
        <dbReference type="EMBL" id="ESZ98635.1"/>
    </source>
</evidence>
<dbReference type="EMBL" id="AYSA01000038">
    <property type="protein sequence ID" value="ESZ98635.1"/>
    <property type="molecule type" value="Genomic_DNA"/>
</dbReference>
<feature type="compositionally biased region" description="Basic and acidic residues" evidence="1">
    <location>
        <begin position="253"/>
        <end position="263"/>
    </location>
</feature>
<proteinExistence type="predicted"/>
<feature type="compositionally biased region" description="Polar residues" evidence="1">
    <location>
        <begin position="723"/>
        <end position="748"/>
    </location>
</feature>
<feature type="compositionally biased region" description="Basic and acidic residues" evidence="1">
    <location>
        <begin position="289"/>
        <end position="307"/>
    </location>
</feature>
<keyword evidence="3" id="KW-1185">Reference proteome</keyword>
<gene>
    <name evidence="2" type="ORF">SBOR_1005</name>
</gene>
<feature type="compositionally biased region" description="Basic residues" evidence="1">
    <location>
        <begin position="440"/>
        <end position="449"/>
    </location>
</feature>
<feature type="compositionally biased region" description="Basic residues" evidence="1">
    <location>
        <begin position="264"/>
        <end position="281"/>
    </location>
</feature>
<feature type="region of interest" description="Disordered" evidence="1">
    <location>
        <begin position="63"/>
        <end position="107"/>
    </location>
</feature>
<accession>W9CVR1</accession>
<protein>
    <recommendedName>
        <fullName evidence="4">Stc1 domain-containing protein</fullName>
    </recommendedName>
</protein>
<organism evidence="2 3">
    <name type="scientific">Sclerotinia borealis (strain F-4128)</name>
    <dbReference type="NCBI Taxonomy" id="1432307"/>
    <lineage>
        <taxon>Eukaryota</taxon>
        <taxon>Fungi</taxon>
        <taxon>Dikarya</taxon>
        <taxon>Ascomycota</taxon>
        <taxon>Pezizomycotina</taxon>
        <taxon>Leotiomycetes</taxon>
        <taxon>Helotiales</taxon>
        <taxon>Sclerotiniaceae</taxon>
        <taxon>Sclerotinia</taxon>
    </lineage>
</organism>
<feature type="compositionally biased region" description="Low complexity" evidence="1">
    <location>
        <begin position="576"/>
        <end position="585"/>
    </location>
</feature>
<feature type="compositionally biased region" description="Polar residues" evidence="1">
    <location>
        <begin position="984"/>
        <end position="1002"/>
    </location>
</feature>
<name>W9CVR1_SCLBF</name>
<feature type="compositionally biased region" description="Low complexity" evidence="1">
    <location>
        <begin position="762"/>
        <end position="782"/>
    </location>
</feature>
<dbReference type="Proteomes" id="UP000019487">
    <property type="component" value="Unassembled WGS sequence"/>
</dbReference>
<feature type="compositionally biased region" description="Polar residues" evidence="1">
    <location>
        <begin position="392"/>
        <end position="406"/>
    </location>
</feature>
<evidence type="ECO:0008006" key="4">
    <source>
        <dbReference type="Google" id="ProtNLM"/>
    </source>
</evidence>
<feature type="compositionally biased region" description="Basic and acidic residues" evidence="1">
    <location>
        <begin position="1006"/>
        <end position="1017"/>
    </location>
</feature>
<feature type="compositionally biased region" description="Basic and acidic residues" evidence="1">
    <location>
        <begin position="450"/>
        <end position="472"/>
    </location>
</feature>
<dbReference type="HOGENOM" id="CLU_286819_0_0_1"/>
<feature type="compositionally biased region" description="Polar residues" evidence="1">
    <location>
        <begin position="656"/>
        <end position="669"/>
    </location>
</feature>
<dbReference type="STRING" id="1432307.W9CVR1"/>
<feature type="region of interest" description="Disordered" evidence="1">
    <location>
        <begin position="427"/>
        <end position="472"/>
    </location>
</feature>
<reference evidence="2 3" key="1">
    <citation type="journal article" date="2014" name="Genome Announc.">
        <title>Draft genome sequence of Sclerotinia borealis, a psychrophilic plant pathogenic fungus.</title>
        <authorList>
            <person name="Mardanov A.V."/>
            <person name="Beletsky A.V."/>
            <person name="Kadnikov V.V."/>
            <person name="Ignatov A.N."/>
            <person name="Ravin N.V."/>
        </authorList>
    </citation>
    <scope>NUCLEOTIDE SEQUENCE [LARGE SCALE GENOMIC DNA]</scope>
    <source>
        <strain evidence="3">F-4157</strain>
    </source>
</reference>
<feature type="region of interest" description="Disordered" evidence="1">
    <location>
        <begin position="559"/>
        <end position="814"/>
    </location>
</feature>
<feature type="compositionally biased region" description="Low complexity" evidence="1">
    <location>
        <begin position="238"/>
        <end position="248"/>
    </location>
</feature>
<sequence length="1038" mass="115653">MLTMFRARPSGEVGSDTTEEIVREGYPYYYKKSNGRMVMARKIPGRRAGKKFSLLGQAFGIDEPKRRSSIDTSRKKKTVRHPPQPQPSYTAPLPQQHFSNFAPPPIPFPPVIPQQPFPGPNLFVPANSGVPPFYPIPGFAPPPAQQPLLWAVKTQTPKPPGIEELLKVESDFLKRAKSKSRKDRDHDHTEIKTTTTTTITKHICASCKRDRSVRYHLDHPIRAGDTPVPEFCRKCRRNAASTSGSSSNDSDDGGSRRRGDGARGRRRERVSRKNDRRKPTSRLHSVEVLSRDERRNNDRSNDHRGEIIVEDEVVQEQTTAPKGQSRRSDNNSRGSTSRSYTRTREGDLADGDSAPKQESNVKINITNRSSSASPPSIDYETREKSVHFSQPARGSNTSRKASQQSIRESYRYVDPLPSASYASLPRSARFSRESLPSMRTRGHAQRRRSERANPERTYDHVTREQEYEPLHRRRSDEDVIVVETEHEPPRSWAESTPHPPPRHRSSDEDFIVVGNMQGFPRSRAESRLHSPARTPVRTRDTYTSSTVDQYGIETEYKWTTSKRSTSSSTLQGFTPSIRQSSASVRRSSDSSDEYNRAYAMAHQNLPDPGPRRRQRSMRNSGGFMDGADTPPQVPDPPTPNGGVWEPRNAPRRPVRGTSSRETGRSTFQSKVPRVPQHQSTPRGYTKPWMNASSIDQHGRRRPKTHQFRARSRSSDSQASSGSMVTQSDSLITPPQSDSQLDSSHSTPLSMVRRTASVHDTTESGNEVESTVTSVTSSSPKTTIGNKLADSSRRRHARSEATNTQAKDKGPTIGLASQKYNDQLGSYASYIEYGEKAITSKGANLSKDGAITDDDDDDDTVILDDATDLTLRTARSKAAINERINARRVSFAEDLEFEPTPEQYRGNSWRTNNNTNGEQSWGGNTNADNSWGTNTNANDFWTTNSVTESDLPEVGGYSGPPSANASNWDLNDGTNTNGFDYKNGFASTPTPKNKFKNATATSTGSDGNKDDGDSDRGNNNKQQVDDEWGPIPTFSSLNI</sequence>
<dbReference type="AlphaFoldDB" id="W9CVR1"/>
<feature type="compositionally biased region" description="Low complexity" evidence="1">
    <location>
        <begin position="559"/>
        <end position="569"/>
    </location>
</feature>
<feature type="compositionally biased region" description="Basic and acidic residues" evidence="1">
    <location>
        <begin position="63"/>
        <end position="73"/>
    </location>
</feature>
<feature type="compositionally biased region" description="Basic and acidic residues" evidence="1">
    <location>
        <begin position="586"/>
        <end position="595"/>
    </location>
</feature>
<evidence type="ECO:0000256" key="1">
    <source>
        <dbReference type="SAM" id="MobiDB-lite"/>
    </source>
</evidence>
<dbReference type="OrthoDB" id="5415512at2759"/>
<feature type="compositionally biased region" description="Polar residues" evidence="1">
    <location>
        <begin position="356"/>
        <end position="374"/>
    </location>
</feature>